<reference evidence="1 2" key="1">
    <citation type="submission" date="2018-11" db="EMBL/GenBank/DDBJ databases">
        <title>Genomic Encyclopedia of Type Strains, Phase IV (KMG-IV): sequencing the most valuable type-strain genomes for metagenomic binning, comparative biology and taxonomic classification.</title>
        <authorList>
            <person name="Goeker M."/>
        </authorList>
    </citation>
    <scope>NUCLEOTIDE SEQUENCE [LARGE SCALE GENOMIC DNA]</scope>
    <source>
        <strain evidence="1 2">DSM 102936</strain>
    </source>
</reference>
<proteinExistence type="predicted"/>
<dbReference type="InterPro" id="IPR024479">
    <property type="entry name" value="DUF3866"/>
</dbReference>
<organism evidence="1 2">
    <name type="scientific">Thermodesulfitimonas autotrophica</name>
    <dbReference type="NCBI Taxonomy" id="1894989"/>
    <lineage>
        <taxon>Bacteria</taxon>
        <taxon>Bacillati</taxon>
        <taxon>Bacillota</taxon>
        <taxon>Clostridia</taxon>
        <taxon>Thermoanaerobacterales</taxon>
        <taxon>Thermoanaerobacteraceae</taxon>
        <taxon>Thermodesulfitimonas</taxon>
    </lineage>
</organism>
<dbReference type="Proteomes" id="UP000282654">
    <property type="component" value="Unassembled WGS sequence"/>
</dbReference>
<name>A0A3N5BNY3_9THEO</name>
<accession>A0A3N5BNY3</accession>
<dbReference type="EMBL" id="RKRE01000001">
    <property type="protein sequence ID" value="RPF49352.1"/>
    <property type="molecule type" value="Genomic_DNA"/>
</dbReference>
<keyword evidence="2" id="KW-1185">Reference proteome</keyword>
<dbReference type="AlphaFoldDB" id="A0A3N5BNY3"/>
<comment type="caution">
    <text evidence="1">The sequence shown here is derived from an EMBL/GenBank/DDBJ whole genome shotgun (WGS) entry which is preliminary data.</text>
</comment>
<evidence type="ECO:0000313" key="2">
    <source>
        <dbReference type="Proteomes" id="UP000282654"/>
    </source>
</evidence>
<evidence type="ECO:0000313" key="1">
    <source>
        <dbReference type="EMBL" id="RPF49352.1"/>
    </source>
</evidence>
<sequence length="368" mass="38383">MEGNQGPLVRLRPGKVLRIITSRPGLVEAAVLVEGREEKAVGYTAFTGELRPGDAVLLNTTAVAKGLGSGGYHFVVANLTRPELDAPAAGHIIKLRYTPAQIKVLAVEEPESSHHEKLRETENLGGTPVVALELHSQLAPVAAAVWQKGRGRLRLVYVMTDGAALPLPFSRTAGELKEKGVLAATVTVGHAFGGDFEAVNVYSGLLAAKHAAGADVIVVGMGPGVVGTGTRFGTTAIEQGEVVNAAHVLGGRPVAALRLSFADLRPRHRGVSHHTITALGRVALAPATVAVPVLAPERAEVVWEQLEQAGIAQRHRLVTVDATSVFSALDELGLQVSTMGRGLDMDPEFFLAAGAAGLVAAEFALAEP</sequence>
<protein>
    <submittedName>
        <fullName evidence="1">Uncharacterized protein DUF3866</fullName>
    </submittedName>
</protein>
<dbReference type="Pfam" id="PF12982">
    <property type="entry name" value="DUF3866"/>
    <property type="match status" value="1"/>
</dbReference>
<dbReference type="OrthoDB" id="3401376at2"/>
<dbReference type="RefSeq" id="WP_123926628.1">
    <property type="nucleotide sequence ID" value="NZ_RKRE01000001.1"/>
</dbReference>
<gene>
    <name evidence="1" type="ORF">EDD75_0160</name>
</gene>